<comment type="caution">
    <text evidence="2">The sequence shown here is derived from an EMBL/GenBank/DDBJ whole genome shotgun (WGS) entry which is preliminary data.</text>
</comment>
<dbReference type="STRING" id="71784.A0A1Y2AGV9"/>
<dbReference type="PANTHER" id="PTHR12128:SF66">
    <property type="entry name" value="4-HYDROXY-2-OXOGLUTARATE ALDOLASE, MITOCHONDRIAL"/>
    <property type="match status" value="1"/>
</dbReference>
<accession>A0A1Y2AGV9</accession>
<dbReference type="Pfam" id="PF00701">
    <property type="entry name" value="DHDPS"/>
    <property type="match status" value="1"/>
</dbReference>
<dbReference type="PRINTS" id="PR00146">
    <property type="entry name" value="DHPICSNTHASE"/>
</dbReference>
<dbReference type="PANTHER" id="PTHR12128">
    <property type="entry name" value="DIHYDRODIPICOLINATE SYNTHASE"/>
    <property type="match status" value="1"/>
</dbReference>
<dbReference type="InterPro" id="IPR013785">
    <property type="entry name" value="Aldolase_TIM"/>
</dbReference>
<sequence length="362" mass="39090">MAPRNIKPGVYAPVLTFFKAGSQDIDLETFKKHVVYMGERGVGPVVCGSMGEAPMLSEDERLQLVRSARSALDNAGLELPLIVGTGLSSTRGTIDLSRKVAAAGADIVIVIPSGYYASLMTRAALKKFFLEVSQASPIPVLTYNFPNAAGGVDMDSELLEEIARDCPNVCGAKLTCSQIGKVTRLAGVVSQPAFAELYPRSWRRNDDQPPFVVLGGFADFLLPSLIAQAHGAIAGMGNFAPRTLRRLYDVAQEALKTGDIGLLGDAQKLQAMVSQADFPTSWVHIPGAKRLLEDLRGYGGLPREPLRPVDEEAYQKMMRNPAVIQLLELEKSLEAGGEEDALSEQIVPSNLVSHLQTTIRWA</sequence>
<dbReference type="EMBL" id="MCFC01000109">
    <property type="protein sequence ID" value="ORY21530.1"/>
    <property type="molecule type" value="Genomic_DNA"/>
</dbReference>
<evidence type="ECO:0000313" key="2">
    <source>
        <dbReference type="EMBL" id="ORY21530.1"/>
    </source>
</evidence>
<evidence type="ECO:0008006" key="4">
    <source>
        <dbReference type="Google" id="ProtNLM"/>
    </source>
</evidence>
<keyword evidence="3" id="KW-1185">Reference proteome</keyword>
<dbReference type="CDD" id="cd00408">
    <property type="entry name" value="DHDPS-like"/>
    <property type="match status" value="1"/>
</dbReference>
<dbReference type="SMART" id="SM01130">
    <property type="entry name" value="DHDPS"/>
    <property type="match status" value="1"/>
</dbReference>
<organism evidence="2 3">
    <name type="scientific">Naematelia encephala</name>
    <dbReference type="NCBI Taxonomy" id="71784"/>
    <lineage>
        <taxon>Eukaryota</taxon>
        <taxon>Fungi</taxon>
        <taxon>Dikarya</taxon>
        <taxon>Basidiomycota</taxon>
        <taxon>Agaricomycotina</taxon>
        <taxon>Tremellomycetes</taxon>
        <taxon>Tremellales</taxon>
        <taxon>Naemateliaceae</taxon>
        <taxon>Naematelia</taxon>
    </lineage>
</organism>
<dbReference type="Gene3D" id="3.20.20.70">
    <property type="entry name" value="Aldolase class I"/>
    <property type="match status" value="1"/>
</dbReference>
<keyword evidence="1" id="KW-0456">Lyase</keyword>
<dbReference type="InterPro" id="IPR002220">
    <property type="entry name" value="DapA-like"/>
</dbReference>
<dbReference type="GO" id="GO:0008840">
    <property type="term" value="F:4-hydroxy-tetrahydrodipicolinate synthase activity"/>
    <property type="evidence" value="ECO:0007669"/>
    <property type="project" value="TreeGrafter"/>
</dbReference>
<dbReference type="InParanoid" id="A0A1Y2AGV9"/>
<proteinExistence type="predicted"/>
<evidence type="ECO:0000313" key="3">
    <source>
        <dbReference type="Proteomes" id="UP000193986"/>
    </source>
</evidence>
<gene>
    <name evidence="2" type="ORF">BCR39DRAFT_591561</name>
</gene>
<dbReference type="SUPFAM" id="SSF51569">
    <property type="entry name" value="Aldolase"/>
    <property type="match status" value="1"/>
</dbReference>
<protein>
    <recommendedName>
        <fullName evidence="4">Dihydrodipicolinate synthase</fullName>
    </recommendedName>
</protein>
<evidence type="ECO:0000256" key="1">
    <source>
        <dbReference type="ARBA" id="ARBA00023239"/>
    </source>
</evidence>
<dbReference type="Proteomes" id="UP000193986">
    <property type="component" value="Unassembled WGS sequence"/>
</dbReference>
<dbReference type="OrthoDB" id="191315at2759"/>
<reference evidence="2 3" key="1">
    <citation type="submission" date="2016-07" db="EMBL/GenBank/DDBJ databases">
        <title>Pervasive Adenine N6-methylation of Active Genes in Fungi.</title>
        <authorList>
            <consortium name="DOE Joint Genome Institute"/>
            <person name="Mondo S.J."/>
            <person name="Dannebaum R.O."/>
            <person name="Kuo R.C."/>
            <person name="Labutti K."/>
            <person name="Haridas S."/>
            <person name="Kuo A."/>
            <person name="Salamov A."/>
            <person name="Ahrendt S.R."/>
            <person name="Lipzen A."/>
            <person name="Sullivan W."/>
            <person name="Andreopoulos W.B."/>
            <person name="Clum A."/>
            <person name="Lindquist E."/>
            <person name="Daum C."/>
            <person name="Ramamoorthy G.K."/>
            <person name="Gryganskyi A."/>
            <person name="Culley D."/>
            <person name="Magnuson J.K."/>
            <person name="James T.Y."/>
            <person name="O'Malley M.A."/>
            <person name="Stajich J.E."/>
            <person name="Spatafora J.W."/>
            <person name="Visel A."/>
            <person name="Grigoriev I.V."/>
        </authorList>
    </citation>
    <scope>NUCLEOTIDE SEQUENCE [LARGE SCALE GENOMIC DNA]</scope>
    <source>
        <strain evidence="2 3">68-887.2</strain>
    </source>
</reference>
<dbReference type="AlphaFoldDB" id="A0A1Y2AGV9"/>
<name>A0A1Y2AGV9_9TREE</name>